<dbReference type="InterPro" id="IPR036179">
    <property type="entry name" value="Ig-like_dom_sf"/>
</dbReference>
<evidence type="ECO:0000256" key="16">
    <source>
        <dbReference type="SAM" id="SignalP"/>
    </source>
</evidence>
<dbReference type="PANTHER" id="PTHR10441">
    <property type="entry name" value="CD8 ALPHA CHAIN"/>
    <property type="match status" value="1"/>
</dbReference>
<feature type="transmembrane region" description="Helical" evidence="15">
    <location>
        <begin position="153"/>
        <end position="174"/>
    </location>
</feature>
<keyword evidence="9 15" id="KW-0472">Membrane</keyword>
<name>A0AAJ8B2Y4_LATCA</name>
<dbReference type="GeneID" id="108896024"/>
<keyword evidence="12" id="KW-0325">Glycoprotein</keyword>
<accession>A0AAJ8B2Y4</accession>
<dbReference type="InterPro" id="IPR003599">
    <property type="entry name" value="Ig_sub"/>
</dbReference>
<feature type="signal peptide" evidence="16">
    <location>
        <begin position="1"/>
        <end position="23"/>
    </location>
</feature>
<keyword evidence="10" id="KW-0564">Palmitate</keyword>
<evidence type="ECO:0000256" key="5">
    <source>
        <dbReference type="ARBA" id="ARBA00022729"/>
    </source>
</evidence>
<evidence type="ECO:0000256" key="8">
    <source>
        <dbReference type="ARBA" id="ARBA00023130"/>
    </source>
</evidence>
<comment type="subcellular location">
    <subcellularLocation>
        <location evidence="1">Cell membrane</location>
        <topology evidence="1">Single-pass type I membrane protein</topology>
    </subcellularLocation>
</comment>
<dbReference type="Pfam" id="PF07686">
    <property type="entry name" value="V-set"/>
    <property type="match status" value="1"/>
</dbReference>
<keyword evidence="14" id="KW-0393">Immunoglobulin domain</keyword>
<dbReference type="RefSeq" id="XP_050924262.1">
    <property type="nucleotide sequence ID" value="XM_051068305.1"/>
</dbReference>
<dbReference type="GO" id="GO:0005886">
    <property type="term" value="C:plasma membrane"/>
    <property type="evidence" value="ECO:0007669"/>
    <property type="project" value="UniProtKB-SubCell"/>
</dbReference>
<dbReference type="PANTHER" id="PTHR10441:SF2">
    <property type="entry name" value="T-CELL SURFACE GLYCOPROTEIN CD8 ALPHA CHAIN"/>
    <property type="match status" value="1"/>
</dbReference>
<keyword evidence="8" id="KW-1064">Adaptive immunity</keyword>
<evidence type="ECO:0000313" key="20">
    <source>
        <dbReference type="RefSeq" id="XP_050924263.1"/>
    </source>
</evidence>
<dbReference type="KEGG" id="lcf:108896024"/>
<organism evidence="18 19">
    <name type="scientific">Lates calcarifer</name>
    <name type="common">Barramundi</name>
    <name type="synonym">Holocentrus calcarifer</name>
    <dbReference type="NCBI Taxonomy" id="8187"/>
    <lineage>
        <taxon>Eukaryota</taxon>
        <taxon>Metazoa</taxon>
        <taxon>Chordata</taxon>
        <taxon>Craniata</taxon>
        <taxon>Vertebrata</taxon>
        <taxon>Euteleostomi</taxon>
        <taxon>Actinopterygii</taxon>
        <taxon>Neopterygii</taxon>
        <taxon>Teleostei</taxon>
        <taxon>Neoteleostei</taxon>
        <taxon>Acanthomorphata</taxon>
        <taxon>Carangaria</taxon>
        <taxon>Carangaria incertae sedis</taxon>
        <taxon>Centropomidae</taxon>
        <taxon>Lates</taxon>
    </lineage>
</organism>
<sequence>MMNFTMRTALLLCSLSWISVSVSESQTVKAQSGQEVKLLCPKTIKDPAVTFWLRVVNRINMSCISVMSGSDSKAEYCDGYEAGNFQMRSNSSTVYLKIKQVNVSDSGQYFCGFYTNGRVTFTESQYLNLTSSNDEPHDVKDSKCKEESGVIKLTTVILGALSVLLVMVIIGLVLQNRKLQTADKEEQNPQQSETRVSDDVNYAAVTFQTKTKRRELETNVVYAATR</sequence>
<dbReference type="Gene3D" id="2.60.40.10">
    <property type="entry name" value="Immunoglobulins"/>
    <property type="match status" value="1"/>
</dbReference>
<dbReference type="AlphaFoldDB" id="A0AAJ8B2Y4"/>
<dbReference type="PROSITE" id="PS50835">
    <property type="entry name" value="IG_LIKE"/>
    <property type="match status" value="1"/>
</dbReference>
<dbReference type="InterPro" id="IPR015468">
    <property type="entry name" value="CD8_asu"/>
</dbReference>
<evidence type="ECO:0000256" key="6">
    <source>
        <dbReference type="ARBA" id="ARBA00022859"/>
    </source>
</evidence>
<evidence type="ECO:0000256" key="14">
    <source>
        <dbReference type="ARBA" id="ARBA00023319"/>
    </source>
</evidence>
<gene>
    <name evidence="19 20 21" type="primary">LOC108896024</name>
</gene>
<evidence type="ECO:0000313" key="21">
    <source>
        <dbReference type="RefSeq" id="XP_050924264.1"/>
    </source>
</evidence>
<evidence type="ECO:0000313" key="19">
    <source>
        <dbReference type="RefSeq" id="XP_050924262.1"/>
    </source>
</evidence>
<keyword evidence="3" id="KW-1003">Cell membrane</keyword>
<protein>
    <recommendedName>
        <fullName evidence="2">T-cell surface glycoprotein CD8 alpha chain</fullName>
    </recommendedName>
</protein>
<evidence type="ECO:0000256" key="9">
    <source>
        <dbReference type="ARBA" id="ARBA00023136"/>
    </source>
</evidence>
<proteinExistence type="predicted"/>
<dbReference type="GO" id="GO:0002250">
    <property type="term" value="P:adaptive immune response"/>
    <property type="evidence" value="ECO:0007669"/>
    <property type="project" value="UniProtKB-KW"/>
</dbReference>
<evidence type="ECO:0000256" key="3">
    <source>
        <dbReference type="ARBA" id="ARBA00022475"/>
    </source>
</evidence>
<evidence type="ECO:0000256" key="2">
    <source>
        <dbReference type="ARBA" id="ARBA00021525"/>
    </source>
</evidence>
<evidence type="ECO:0000313" key="18">
    <source>
        <dbReference type="Proteomes" id="UP000694890"/>
    </source>
</evidence>
<evidence type="ECO:0000256" key="1">
    <source>
        <dbReference type="ARBA" id="ARBA00004251"/>
    </source>
</evidence>
<evidence type="ECO:0000256" key="13">
    <source>
        <dbReference type="ARBA" id="ARBA00023288"/>
    </source>
</evidence>
<evidence type="ECO:0000256" key="11">
    <source>
        <dbReference type="ARBA" id="ARBA00023157"/>
    </source>
</evidence>
<dbReference type="SUPFAM" id="SSF48726">
    <property type="entry name" value="Immunoglobulin"/>
    <property type="match status" value="1"/>
</dbReference>
<dbReference type="RefSeq" id="XP_050924263.1">
    <property type="nucleotide sequence ID" value="XM_051068306.1"/>
</dbReference>
<keyword evidence="7 15" id="KW-1133">Transmembrane helix</keyword>
<dbReference type="Proteomes" id="UP000694890">
    <property type="component" value="Unplaced"/>
</dbReference>
<evidence type="ECO:0000256" key="10">
    <source>
        <dbReference type="ARBA" id="ARBA00023139"/>
    </source>
</evidence>
<keyword evidence="13" id="KW-0449">Lipoprotein</keyword>
<evidence type="ECO:0000256" key="7">
    <source>
        <dbReference type="ARBA" id="ARBA00022989"/>
    </source>
</evidence>
<dbReference type="RefSeq" id="XP_050924264.1">
    <property type="nucleotide sequence ID" value="XM_051068307.1"/>
</dbReference>
<keyword evidence="6" id="KW-0391">Immunity</keyword>
<dbReference type="SMART" id="SM00409">
    <property type="entry name" value="IG"/>
    <property type="match status" value="1"/>
</dbReference>
<dbReference type="InterPro" id="IPR007110">
    <property type="entry name" value="Ig-like_dom"/>
</dbReference>
<keyword evidence="5 16" id="KW-0732">Signal</keyword>
<keyword evidence="4 15" id="KW-0812">Transmembrane</keyword>
<dbReference type="InterPro" id="IPR013783">
    <property type="entry name" value="Ig-like_fold"/>
</dbReference>
<reference evidence="19 20" key="1">
    <citation type="submission" date="2025-04" db="UniProtKB">
        <authorList>
            <consortium name="RefSeq"/>
        </authorList>
    </citation>
    <scope>IDENTIFICATION</scope>
    <source>
        <tissue evidence="19 20">Brain</tissue>
    </source>
</reference>
<dbReference type="InterPro" id="IPR013106">
    <property type="entry name" value="Ig_V-set"/>
</dbReference>
<evidence type="ECO:0000256" key="15">
    <source>
        <dbReference type="SAM" id="Phobius"/>
    </source>
</evidence>
<evidence type="ECO:0000259" key="17">
    <source>
        <dbReference type="PROSITE" id="PS50835"/>
    </source>
</evidence>
<keyword evidence="11" id="KW-1015">Disulfide bond</keyword>
<evidence type="ECO:0000256" key="12">
    <source>
        <dbReference type="ARBA" id="ARBA00023180"/>
    </source>
</evidence>
<evidence type="ECO:0000256" key="4">
    <source>
        <dbReference type="ARBA" id="ARBA00022692"/>
    </source>
</evidence>
<feature type="chain" id="PRO_5044709795" description="T-cell surface glycoprotein CD8 alpha chain" evidence="16">
    <location>
        <begin position="24"/>
        <end position="226"/>
    </location>
</feature>
<feature type="domain" description="Ig-like" evidence="17">
    <location>
        <begin position="18"/>
        <end position="111"/>
    </location>
</feature>